<reference evidence="3" key="1">
    <citation type="submission" date="2013-09" db="EMBL/GenBank/DDBJ databases">
        <title>Corchorus olitorius genome sequencing.</title>
        <authorList>
            <person name="Alam M."/>
            <person name="Haque M.S."/>
            <person name="Islam M.S."/>
            <person name="Emdad E.M."/>
            <person name="Islam M.M."/>
            <person name="Ahmed B."/>
            <person name="Halim A."/>
            <person name="Hossen Q.M.M."/>
            <person name="Hossain M.Z."/>
            <person name="Ahmed R."/>
            <person name="Khan M.M."/>
            <person name="Islam R."/>
            <person name="Rashid M.M."/>
            <person name="Khan S.A."/>
            <person name="Rahman M.S."/>
            <person name="Alam M."/>
            <person name="Yahiya A.S."/>
            <person name="Khan M.S."/>
            <person name="Azam M.S."/>
            <person name="Haque T."/>
            <person name="Lashkar M.Z.H."/>
            <person name="Akhand A.I."/>
            <person name="Morshed G."/>
            <person name="Roy S."/>
            <person name="Uddin K.S."/>
            <person name="Rabeya T."/>
            <person name="Hossain A.S."/>
            <person name="Chowdhury A."/>
            <person name="Snigdha A.R."/>
            <person name="Mortoza M.S."/>
            <person name="Matin S.A."/>
            <person name="Hoque S.M.E."/>
            <person name="Islam M.K."/>
            <person name="Roy D.K."/>
            <person name="Haider R."/>
            <person name="Moosa M.M."/>
            <person name="Elias S.M."/>
            <person name="Hasan A.M."/>
            <person name="Jahan S."/>
            <person name="Shafiuddin M."/>
            <person name="Mahmood N."/>
            <person name="Shommy N.S."/>
        </authorList>
    </citation>
    <scope>NUCLEOTIDE SEQUENCE [LARGE SCALE GENOMIC DNA]</scope>
    <source>
        <strain evidence="3">cv. O-4</strain>
    </source>
</reference>
<gene>
    <name evidence="2" type="ORF">COLO4_32167</name>
</gene>
<evidence type="ECO:0000256" key="1">
    <source>
        <dbReference type="SAM" id="MobiDB-lite"/>
    </source>
</evidence>
<dbReference type="AlphaFoldDB" id="A0A1R3H0Y8"/>
<proteinExistence type="predicted"/>
<organism evidence="2 3">
    <name type="scientific">Corchorus olitorius</name>
    <dbReference type="NCBI Taxonomy" id="93759"/>
    <lineage>
        <taxon>Eukaryota</taxon>
        <taxon>Viridiplantae</taxon>
        <taxon>Streptophyta</taxon>
        <taxon>Embryophyta</taxon>
        <taxon>Tracheophyta</taxon>
        <taxon>Spermatophyta</taxon>
        <taxon>Magnoliopsida</taxon>
        <taxon>eudicotyledons</taxon>
        <taxon>Gunneridae</taxon>
        <taxon>Pentapetalae</taxon>
        <taxon>rosids</taxon>
        <taxon>malvids</taxon>
        <taxon>Malvales</taxon>
        <taxon>Malvaceae</taxon>
        <taxon>Grewioideae</taxon>
        <taxon>Apeibeae</taxon>
        <taxon>Corchorus</taxon>
    </lineage>
</organism>
<protein>
    <submittedName>
        <fullName evidence="2">Benzoate 4-monooxygenase cytochrome P450</fullName>
    </submittedName>
</protein>
<feature type="region of interest" description="Disordered" evidence="1">
    <location>
        <begin position="110"/>
        <end position="141"/>
    </location>
</feature>
<accession>A0A1R3H0Y8</accession>
<sequence>MADIKSTPEAADLAVDEMHDFGSWMLVKTGQSSVSQIFRNFSSSSFGSNLQNKILVPNISPSVITPDISSARDIIGKRDLISSALPTPILNTCAPVSVACEVSQIQAENEGNRGGFSTGGATSSRCDPGSLVDGERRRANN</sequence>
<keyword evidence="3" id="KW-1185">Reference proteome</keyword>
<evidence type="ECO:0000313" key="2">
    <source>
        <dbReference type="EMBL" id="OMO63951.1"/>
    </source>
</evidence>
<comment type="caution">
    <text evidence="2">The sequence shown here is derived from an EMBL/GenBank/DDBJ whole genome shotgun (WGS) entry which is preliminary data.</text>
</comment>
<dbReference type="EMBL" id="AWUE01021032">
    <property type="protein sequence ID" value="OMO63951.1"/>
    <property type="molecule type" value="Genomic_DNA"/>
</dbReference>
<name>A0A1R3H0Y8_9ROSI</name>
<dbReference type="OrthoDB" id="10604038at2759"/>
<dbReference type="Proteomes" id="UP000187203">
    <property type="component" value="Unassembled WGS sequence"/>
</dbReference>
<evidence type="ECO:0000313" key="3">
    <source>
        <dbReference type="Proteomes" id="UP000187203"/>
    </source>
</evidence>